<evidence type="ECO:0000256" key="2">
    <source>
        <dbReference type="ARBA" id="ARBA00007362"/>
    </source>
</evidence>
<accession>A0A547Q339</accession>
<evidence type="ECO:0000256" key="1">
    <source>
        <dbReference type="ARBA" id="ARBA00004651"/>
    </source>
</evidence>
<dbReference type="PANTHER" id="PTHR22911:SF137">
    <property type="entry name" value="SOLUTE CARRIER FAMILY 35 MEMBER G2-RELATED"/>
    <property type="match status" value="1"/>
</dbReference>
<dbReference type="Pfam" id="PF00892">
    <property type="entry name" value="EamA"/>
    <property type="match status" value="1"/>
</dbReference>
<protein>
    <submittedName>
        <fullName evidence="11">EamA family transporter RarD</fullName>
    </submittedName>
</protein>
<evidence type="ECO:0000313" key="11">
    <source>
        <dbReference type="EMBL" id="TRD20807.1"/>
    </source>
</evidence>
<dbReference type="NCBIfam" id="TIGR00688">
    <property type="entry name" value="rarD"/>
    <property type="match status" value="1"/>
</dbReference>
<reference evidence="11 12" key="1">
    <citation type="submission" date="2019-06" db="EMBL/GenBank/DDBJ databases">
        <title>Paenimaribius caenipelagi gen. nov., sp. nov., isolated from a tidal flat.</title>
        <authorList>
            <person name="Yoon J.-H."/>
        </authorList>
    </citation>
    <scope>NUCLEOTIDE SEQUENCE [LARGE SCALE GENOMIC DNA]</scope>
    <source>
        <strain evidence="11 12">JBTF-M29</strain>
    </source>
</reference>
<evidence type="ECO:0000259" key="10">
    <source>
        <dbReference type="Pfam" id="PF00892"/>
    </source>
</evidence>
<dbReference type="AlphaFoldDB" id="A0A547Q339"/>
<comment type="caution">
    <text evidence="11">The sequence shown here is derived from an EMBL/GenBank/DDBJ whole genome shotgun (WGS) entry which is preliminary data.</text>
</comment>
<proteinExistence type="inferred from homology"/>
<feature type="transmembrane region" description="Helical" evidence="9">
    <location>
        <begin position="28"/>
        <end position="47"/>
    </location>
</feature>
<gene>
    <name evidence="11" type="primary">rarD</name>
    <name evidence="11" type="ORF">FEV53_09275</name>
</gene>
<dbReference type="EMBL" id="VFSV01000012">
    <property type="protein sequence ID" value="TRD20807.1"/>
    <property type="molecule type" value="Genomic_DNA"/>
</dbReference>
<keyword evidence="4" id="KW-1003">Cell membrane</keyword>
<comment type="subcellular location">
    <subcellularLocation>
        <location evidence="1">Cell membrane</location>
        <topology evidence="1">Multi-pass membrane protein</topology>
    </subcellularLocation>
</comment>
<keyword evidence="12" id="KW-1185">Reference proteome</keyword>
<evidence type="ECO:0000256" key="7">
    <source>
        <dbReference type="ARBA" id="ARBA00023136"/>
    </source>
</evidence>
<evidence type="ECO:0000313" key="12">
    <source>
        <dbReference type="Proteomes" id="UP000318590"/>
    </source>
</evidence>
<dbReference type="InterPro" id="IPR000620">
    <property type="entry name" value="EamA_dom"/>
</dbReference>
<evidence type="ECO:0000256" key="4">
    <source>
        <dbReference type="ARBA" id="ARBA00022475"/>
    </source>
</evidence>
<feature type="transmembrane region" description="Helical" evidence="9">
    <location>
        <begin position="95"/>
        <end position="113"/>
    </location>
</feature>
<evidence type="ECO:0000256" key="9">
    <source>
        <dbReference type="SAM" id="Phobius"/>
    </source>
</evidence>
<sequence length="309" mass="32888">MRDSEGQRQGGQSVKQNTRDDAPVSARAGVWSMVAACVVWGLSPLFYKALSHVPPVEILAHRTLWSLLLFVLILWGQGRRGEIVALIGRSRRNLALILAAAALITVNWGMFIYAVQAGEVVQSSLGYYIFPLVSVAMGAAIFQERLNFRRKFAVALATAGVVILIVGLGEMPTIALVLALTFGTYGVVKRLLGTGPLVSVAAEVLILAPLALGWLVFATPGLGGFQGWTAFGLMAAGPMTAIPLMLFSRAAKALPMATVGLIQYLNPTLQFLCGVVIFGEAFSMLHAITFAIIWTALGVYSLGAARKSA</sequence>
<organism evidence="11 12">
    <name type="scientific">Palleronia caenipelagi</name>
    <dbReference type="NCBI Taxonomy" id="2489174"/>
    <lineage>
        <taxon>Bacteria</taxon>
        <taxon>Pseudomonadati</taxon>
        <taxon>Pseudomonadota</taxon>
        <taxon>Alphaproteobacteria</taxon>
        <taxon>Rhodobacterales</taxon>
        <taxon>Roseobacteraceae</taxon>
        <taxon>Palleronia</taxon>
    </lineage>
</organism>
<feature type="transmembrane region" description="Helical" evidence="9">
    <location>
        <begin position="204"/>
        <end position="222"/>
    </location>
</feature>
<feature type="region of interest" description="Disordered" evidence="8">
    <location>
        <begin position="1"/>
        <end position="21"/>
    </location>
</feature>
<keyword evidence="3" id="KW-0813">Transport</keyword>
<keyword evidence="6 9" id="KW-1133">Transmembrane helix</keyword>
<dbReference type="InterPro" id="IPR037185">
    <property type="entry name" value="EmrE-like"/>
</dbReference>
<dbReference type="Proteomes" id="UP000318590">
    <property type="component" value="Unassembled WGS sequence"/>
</dbReference>
<feature type="transmembrane region" description="Helical" evidence="9">
    <location>
        <begin position="125"/>
        <end position="143"/>
    </location>
</feature>
<evidence type="ECO:0000256" key="5">
    <source>
        <dbReference type="ARBA" id="ARBA00022692"/>
    </source>
</evidence>
<keyword evidence="7 9" id="KW-0472">Membrane</keyword>
<feature type="transmembrane region" description="Helical" evidence="9">
    <location>
        <begin position="152"/>
        <end position="168"/>
    </location>
</feature>
<comment type="similarity">
    <text evidence="2">Belongs to the EamA transporter family.</text>
</comment>
<feature type="transmembrane region" description="Helical" evidence="9">
    <location>
        <begin position="228"/>
        <end position="247"/>
    </location>
</feature>
<evidence type="ECO:0000256" key="8">
    <source>
        <dbReference type="SAM" id="MobiDB-lite"/>
    </source>
</evidence>
<feature type="domain" description="EamA" evidence="10">
    <location>
        <begin position="28"/>
        <end position="165"/>
    </location>
</feature>
<dbReference type="InterPro" id="IPR004626">
    <property type="entry name" value="RarD"/>
</dbReference>
<evidence type="ECO:0000256" key="6">
    <source>
        <dbReference type="ARBA" id="ARBA00022989"/>
    </source>
</evidence>
<feature type="transmembrane region" description="Helical" evidence="9">
    <location>
        <begin position="59"/>
        <end position="75"/>
    </location>
</feature>
<name>A0A547Q339_9RHOB</name>
<keyword evidence="5 9" id="KW-0812">Transmembrane</keyword>
<dbReference type="OrthoDB" id="369870at2"/>
<dbReference type="SUPFAM" id="SSF103481">
    <property type="entry name" value="Multidrug resistance efflux transporter EmrE"/>
    <property type="match status" value="2"/>
</dbReference>
<feature type="transmembrane region" description="Helical" evidence="9">
    <location>
        <begin position="284"/>
        <end position="305"/>
    </location>
</feature>
<evidence type="ECO:0000256" key="3">
    <source>
        <dbReference type="ARBA" id="ARBA00022448"/>
    </source>
</evidence>
<dbReference type="GO" id="GO:0005886">
    <property type="term" value="C:plasma membrane"/>
    <property type="evidence" value="ECO:0007669"/>
    <property type="project" value="UniProtKB-SubCell"/>
</dbReference>
<dbReference type="PANTHER" id="PTHR22911">
    <property type="entry name" value="ACYL-MALONYL CONDENSING ENZYME-RELATED"/>
    <property type="match status" value="1"/>
</dbReference>